<name>A0AAN4VZM3_9BACT</name>
<dbReference type="InterPro" id="IPR001279">
    <property type="entry name" value="Metallo-B-lactamas"/>
</dbReference>
<comment type="caution">
    <text evidence="2">The sequence shown here is derived from an EMBL/GenBank/DDBJ whole genome shotgun (WGS) entry which is preliminary data.</text>
</comment>
<dbReference type="Gene3D" id="3.60.15.10">
    <property type="entry name" value="Ribonuclease Z/Hydroxyacylglutathione hydrolase-like"/>
    <property type="match status" value="1"/>
</dbReference>
<evidence type="ECO:0000313" key="3">
    <source>
        <dbReference type="Proteomes" id="UP001310022"/>
    </source>
</evidence>
<protein>
    <submittedName>
        <fullName evidence="2">MBL fold metallo-hydrolase</fullName>
    </submittedName>
</protein>
<dbReference type="PANTHER" id="PTHR46504:SF2">
    <property type="entry name" value="TRNASE Z TRZ1"/>
    <property type="match status" value="1"/>
</dbReference>
<organism evidence="2 3">
    <name type="scientific">Persicobacter diffluens</name>
    <dbReference type="NCBI Taxonomy" id="981"/>
    <lineage>
        <taxon>Bacteria</taxon>
        <taxon>Pseudomonadati</taxon>
        <taxon>Bacteroidota</taxon>
        <taxon>Cytophagia</taxon>
        <taxon>Cytophagales</taxon>
        <taxon>Persicobacteraceae</taxon>
        <taxon>Persicobacter</taxon>
    </lineage>
</organism>
<accession>A0AAN4VZM3</accession>
<sequence length="292" mass="33243">MDHKINIFSTALFSTWINVEDLNLLIDCGDGLSAGLMQKSRKIKYVFVTHPDRDHMDGLPQFVQLNAREDFPIIHFPKDSGSFPAMKGFLDQFDPHVQEVKWIGIEDQQQVPIAKNYEIQALRNEHVKAPLGVHKSLSYKLYEVKEKLKAKYGHLSSSEIAGIAQEHGKGELTEIVKRKVISFSGDTPVDDYAKWDHSEVLLHECTFLRPEKNRAGVSWNEKHSQLEDVLRMVSEINIGKLVLSHFSTRYSREEIIDCTLAGLKKFNIQVPVHLVLPGELKMDVLSSKAINE</sequence>
<dbReference type="Pfam" id="PF12706">
    <property type="entry name" value="Lactamase_B_2"/>
    <property type="match status" value="1"/>
</dbReference>
<dbReference type="Proteomes" id="UP001310022">
    <property type="component" value="Unassembled WGS sequence"/>
</dbReference>
<keyword evidence="3" id="KW-1185">Reference proteome</keyword>
<dbReference type="RefSeq" id="WP_338238198.1">
    <property type="nucleotide sequence ID" value="NZ_BQKE01000002.1"/>
</dbReference>
<evidence type="ECO:0000259" key="1">
    <source>
        <dbReference type="Pfam" id="PF12706"/>
    </source>
</evidence>
<dbReference type="SUPFAM" id="SSF56281">
    <property type="entry name" value="Metallo-hydrolase/oxidoreductase"/>
    <property type="match status" value="1"/>
</dbReference>
<proteinExistence type="predicted"/>
<dbReference type="AlphaFoldDB" id="A0AAN4VZM3"/>
<reference evidence="2 3" key="1">
    <citation type="submission" date="2021-12" db="EMBL/GenBank/DDBJ databases">
        <title>Genome sequencing of bacteria with rrn-lacking chromosome and rrn-plasmid.</title>
        <authorList>
            <person name="Anda M."/>
            <person name="Iwasaki W."/>
        </authorList>
    </citation>
    <scope>NUCLEOTIDE SEQUENCE [LARGE SCALE GENOMIC DNA]</scope>
    <source>
        <strain evidence="2 3">NBRC 15940</strain>
    </source>
</reference>
<dbReference type="PANTHER" id="PTHR46504">
    <property type="entry name" value="TRNASE Z TRZ1"/>
    <property type="match status" value="1"/>
</dbReference>
<gene>
    <name evidence="2" type="ORF">PEDI_35280</name>
</gene>
<dbReference type="EMBL" id="BQKE01000002">
    <property type="protein sequence ID" value="GJM62976.1"/>
    <property type="molecule type" value="Genomic_DNA"/>
</dbReference>
<dbReference type="InterPro" id="IPR036866">
    <property type="entry name" value="RibonucZ/Hydroxyglut_hydro"/>
</dbReference>
<evidence type="ECO:0000313" key="2">
    <source>
        <dbReference type="EMBL" id="GJM62976.1"/>
    </source>
</evidence>
<feature type="domain" description="Metallo-beta-lactamase" evidence="1">
    <location>
        <begin position="23"/>
        <end position="246"/>
    </location>
</feature>